<organism evidence="2 3">
    <name type="scientific">Sinanodonta woodiana</name>
    <name type="common">Chinese pond mussel</name>
    <name type="synonym">Anodonta woodiana</name>
    <dbReference type="NCBI Taxonomy" id="1069815"/>
    <lineage>
        <taxon>Eukaryota</taxon>
        <taxon>Metazoa</taxon>
        <taxon>Spiralia</taxon>
        <taxon>Lophotrochozoa</taxon>
        <taxon>Mollusca</taxon>
        <taxon>Bivalvia</taxon>
        <taxon>Autobranchia</taxon>
        <taxon>Heteroconchia</taxon>
        <taxon>Palaeoheterodonta</taxon>
        <taxon>Unionida</taxon>
        <taxon>Unionoidea</taxon>
        <taxon>Unionidae</taxon>
        <taxon>Unioninae</taxon>
        <taxon>Sinanodonta</taxon>
    </lineage>
</organism>
<sequence>MLKNRKFTTNTKTRRCPIRTFSRQATHDYPLHEKDGAVLVSLNIPDGKAGADKGGQHLPEIESRQKEQEEAQPKQKLSPRTICVIQAHSTFQDTEKDTRTHETRVSRPLAAKKSAKKSIFSRKKRGEHQNGKKVAPLNQDQEEKLGNECRGVKHKDKSKTDNAVNKPVNNNTKGVSSKIPLWKRKTKNLFGKNVAHTEQKQGNKDGGHVLEGDSSLVKEGPEITATTTTPKLANLANVKAAKSMEVISSPNNGTHIHYHNCEVHIHNHGLELYRNKTYTYSYEAPNGIINTGNRSSNTVNSNGMMNTGNSSNNTVNNNAMMNTGTSSNNTVNNNGMMNTGNSSNNTVNSNAMMNTGNSSNNTVSSNAMMNTGNSSNNTDNTNCMLSTGNSSNNTVNNNGRNASQPTRRQSF</sequence>
<proteinExistence type="predicted"/>
<dbReference type="Proteomes" id="UP001634394">
    <property type="component" value="Unassembled WGS sequence"/>
</dbReference>
<feature type="compositionally biased region" description="Basic and acidic residues" evidence="1">
    <location>
        <begin position="141"/>
        <end position="151"/>
    </location>
</feature>
<feature type="compositionally biased region" description="Basic and acidic residues" evidence="1">
    <location>
        <begin position="93"/>
        <end position="105"/>
    </location>
</feature>
<reference evidence="2 3" key="1">
    <citation type="submission" date="2024-11" db="EMBL/GenBank/DDBJ databases">
        <title>Chromosome-level genome assembly of the freshwater bivalve Anodonta woodiana.</title>
        <authorList>
            <person name="Chen X."/>
        </authorList>
    </citation>
    <scope>NUCLEOTIDE SEQUENCE [LARGE SCALE GENOMIC DNA]</scope>
    <source>
        <strain evidence="2">MN2024</strain>
        <tissue evidence="2">Gills</tissue>
    </source>
</reference>
<dbReference type="AlphaFoldDB" id="A0ABD3WIM1"/>
<evidence type="ECO:0000256" key="1">
    <source>
        <dbReference type="SAM" id="MobiDB-lite"/>
    </source>
</evidence>
<name>A0ABD3WIM1_SINWO</name>
<comment type="caution">
    <text evidence="2">The sequence shown here is derived from an EMBL/GenBank/DDBJ whole genome shotgun (WGS) entry which is preliminary data.</text>
</comment>
<keyword evidence="3" id="KW-1185">Reference proteome</keyword>
<feature type="compositionally biased region" description="Low complexity" evidence="1">
    <location>
        <begin position="369"/>
        <end position="403"/>
    </location>
</feature>
<gene>
    <name evidence="2" type="ORF">ACJMK2_040280</name>
</gene>
<dbReference type="SUPFAM" id="SSF69349">
    <property type="entry name" value="Phage fibre proteins"/>
    <property type="match status" value="1"/>
</dbReference>
<dbReference type="EMBL" id="JBJQND010000007">
    <property type="protein sequence ID" value="KAL3872350.1"/>
    <property type="molecule type" value="Genomic_DNA"/>
</dbReference>
<feature type="region of interest" description="Disordered" evidence="1">
    <location>
        <begin position="369"/>
        <end position="411"/>
    </location>
</feature>
<accession>A0ABD3WIM1</accession>
<feature type="compositionally biased region" description="Basic residues" evidence="1">
    <location>
        <begin position="113"/>
        <end position="126"/>
    </location>
</feature>
<protein>
    <submittedName>
        <fullName evidence="2">Uncharacterized protein</fullName>
    </submittedName>
</protein>
<evidence type="ECO:0000313" key="3">
    <source>
        <dbReference type="Proteomes" id="UP001634394"/>
    </source>
</evidence>
<evidence type="ECO:0000313" key="2">
    <source>
        <dbReference type="EMBL" id="KAL3872350.1"/>
    </source>
</evidence>
<feature type="region of interest" description="Disordered" evidence="1">
    <location>
        <begin position="92"/>
        <end position="180"/>
    </location>
</feature>
<feature type="compositionally biased region" description="Polar residues" evidence="1">
    <location>
        <begin position="161"/>
        <end position="175"/>
    </location>
</feature>